<evidence type="ECO:0000313" key="1">
    <source>
        <dbReference type="EMBL" id="QPH84805.1"/>
    </source>
</evidence>
<dbReference type="RefSeq" id="WP_141083691.1">
    <property type="nucleotide sequence ID" value="NZ_CABMKP010000009.1"/>
</dbReference>
<organism evidence="1 2">
    <name type="scientific">Campylobacter concisus</name>
    <dbReference type="NCBI Taxonomy" id="199"/>
    <lineage>
        <taxon>Bacteria</taxon>
        <taxon>Pseudomonadati</taxon>
        <taxon>Campylobacterota</taxon>
        <taxon>Epsilonproteobacteria</taxon>
        <taxon>Campylobacterales</taxon>
        <taxon>Campylobacteraceae</taxon>
        <taxon>Campylobacter</taxon>
    </lineage>
</organism>
<reference evidence="1 2" key="1">
    <citation type="journal article" date="2018" name="Emerg. Microbes Infect.">
        <title>Genomic analysis of oral Campylobacter concisus strains identified a potential bacterial molecular marker associated with active Crohn's disease.</title>
        <authorList>
            <person name="Liu F."/>
            <person name="Ma R."/>
            <person name="Tay C.Y.A."/>
            <person name="Octavia S."/>
            <person name="Lan R."/>
            <person name="Chung H.K.L."/>
            <person name="Riordan S.M."/>
            <person name="Grimm M.C."/>
            <person name="Leong R.W."/>
            <person name="Tanaka M.M."/>
            <person name="Connor S."/>
            <person name="Zhang L."/>
        </authorList>
    </citation>
    <scope>NUCLEOTIDE SEQUENCE [LARGE SCALE GENOMIC DNA]</scope>
    <source>
        <strain evidence="1 2">P10CDO-S2</strain>
    </source>
</reference>
<gene>
    <name evidence="1" type="ORF">CVT06_06845</name>
</gene>
<proteinExistence type="predicted"/>
<name>A0A7S9NFG5_9BACT</name>
<dbReference type="EMBL" id="CP049274">
    <property type="protein sequence ID" value="QPH84805.1"/>
    <property type="molecule type" value="Genomic_DNA"/>
</dbReference>
<evidence type="ECO:0000313" key="2">
    <source>
        <dbReference type="Proteomes" id="UP000594630"/>
    </source>
</evidence>
<protein>
    <submittedName>
        <fullName evidence="1">Uncharacterized protein</fullName>
    </submittedName>
</protein>
<dbReference type="AlphaFoldDB" id="A0A7S9NFG5"/>
<sequence length="76" mass="8813">MVKPEHNQDSDIMHKNNEELLKFVKKIFRKEDMYICDGSEARPFNDGDFLGNDKQVTHRAATAQEEAEISNFNNIV</sequence>
<accession>A0A7S9NFG5</accession>
<dbReference type="Proteomes" id="UP000594630">
    <property type="component" value="Chromosome"/>
</dbReference>